<organism evidence="1 2">
    <name type="scientific">Candidatus Nitrosomaritimum aestuariumsis</name>
    <dbReference type="NCBI Taxonomy" id="3342354"/>
    <lineage>
        <taxon>Archaea</taxon>
        <taxon>Nitrososphaerota</taxon>
        <taxon>Nitrososphaeria</taxon>
        <taxon>Nitrosopumilales</taxon>
        <taxon>Nitrosopumilaceae</taxon>
        <taxon>Candidatus Nitrosomaritimum</taxon>
    </lineage>
</organism>
<comment type="caution">
    <text evidence="1">The sequence shown here is derived from an EMBL/GenBank/DDBJ whole genome shotgun (WGS) entry which is preliminary data.</text>
</comment>
<name>A0AC60W5H2_9ARCH</name>
<proteinExistence type="predicted"/>
<sequence>MKKAVIVFSGGVDSVCVASYLKSKYELYGISFSYGQKANREIIAAKSFAKKLGLKKHKIVDISFMKQLYGNSNVLTSSKKKIPSKFDYSIVVPIRNAVFLSIASAWAFTLNAKLVAYGAHTGDKNYPDCRPSFAKKLESSFNEGEIDGIAKGLREKIEIWSPYKGGLSKSDLLKIGYKAIGDRIFKTWSCYSSGKNHCGTCESCNNRKIAFEKSGIVDNTKYTK</sequence>
<evidence type="ECO:0000313" key="2">
    <source>
        <dbReference type="Proteomes" id="UP000526786"/>
    </source>
</evidence>
<dbReference type="EMBL" id="JACENC010000285">
    <property type="protein sequence ID" value="MBA4454733.1"/>
    <property type="molecule type" value="Genomic_DNA"/>
</dbReference>
<protein>
    <submittedName>
        <fullName evidence="1">7-cyano-7-deazaguanine synthase</fullName>
    </submittedName>
</protein>
<gene>
    <name evidence="1" type="ORF">H2B05_07335</name>
</gene>
<dbReference type="Proteomes" id="UP000526786">
    <property type="component" value="Unassembled WGS sequence"/>
</dbReference>
<reference evidence="1 2" key="1">
    <citation type="journal article" date="2020" name="Appl. Environ. Microbiol.">
        <title>Genomic Characteristics of a Novel Species of Ammonia-Oxidizing Archaea from the Jiulong River Estuary.</title>
        <authorList>
            <person name="Zou D."/>
            <person name="Wan R."/>
            <person name="Han L."/>
            <person name="Xu M.N."/>
            <person name="Liu Y."/>
            <person name="Liu H."/>
            <person name="Kao S.J."/>
            <person name="Li M."/>
        </authorList>
    </citation>
    <scope>NUCLEOTIDE SEQUENCE [LARGE SCALE GENOMIC DNA]</scope>
    <source>
        <strain evidence="1">W2bin3</strain>
    </source>
</reference>
<evidence type="ECO:0000313" key="1">
    <source>
        <dbReference type="EMBL" id="MBA4454733.1"/>
    </source>
</evidence>
<accession>A0AC60W5H2</accession>